<feature type="domain" description="BON" evidence="2">
    <location>
        <begin position="81"/>
        <end position="149"/>
    </location>
</feature>
<dbReference type="Pfam" id="PF04972">
    <property type="entry name" value="BON"/>
    <property type="match status" value="1"/>
</dbReference>
<sequence length="165" mass="17862">MTKRIPPTRKSSEDKTADEGTQYEQHALTHEDGDAETTGAQPSASERAGDVPPHEARQSAVSDVHTASATVHAGSRGPSPADTKVRDDVRKALSEARDLEVSHVDVTVTSGLVLLTGHVPERWMQHVVQTVVSKVPGVRGVDNQLHERREKAMSRPGESQEGHKI</sequence>
<name>A0A5E5BLA3_9BURK</name>
<dbReference type="Gene3D" id="3.30.1340.30">
    <property type="match status" value="1"/>
</dbReference>
<feature type="compositionally biased region" description="Polar residues" evidence="1">
    <location>
        <begin position="59"/>
        <end position="69"/>
    </location>
</feature>
<proteinExistence type="predicted"/>
<evidence type="ECO:0000259" key="2">
    <source>
        <dbReference type="PROSITE" id="PS50914"/>
    </source>
</evidence>
<gene>
    <name evidence="3" type="ORF">PBR20603_00956</name>
</gene>
<organism evidence="3 4">
    <name type="scientific">Pandoraea bronchicola</name>
    <dbReference type="NCBI Taxonomy" id="2508287"/>
    <lineage>
        <taxon>Bacteria</taxon>
        <taxon>Pseudomonadati</taxon>
        <taxon>Pseudomonadota</taxon>
        <taxon>Betaproteobacteria</taxon>
        <taxon>Burkholderiales</taxon>
        <taxon>Burkholderiaceae</taxon>
        <taxon>Pandoraea</taxon>
    </lineage>
</organism>
<feature type="region of interest" description="Disordered" evidence="1">
    <location>
        <begin position="1"/>
        <end position="86"/>
    </location>
</feature>
<dbReference type="OrthoDB" id="8938967at2"/>
<dbReference type="RefSeq" id="WP_150558419.1">
    <property type="nucleotide sequence ID" value="NZ_CABPST010000002.1"/>
</dbReference>
<reference evidence="3 4" key="1">
    <citation type="submission" date="2019-08" db="EMBL/GenBank/DDBJ databases">
        <authorList>
            <person name="Peeters C."/>
        </authorList>
    </citation>
    <scope>NUCLEOTIDE SEQUENCE [LARGE SCALE GENOMIC DNA]</scope>
    <source>
        <strain evidence="3 4">LMG 20603</strain>
    </source>
</reference>
<dbReference type="Proteomes" id="UP000382040">
    <property type="component" value="Unassembled WGS sequence"/>
</dbReference>
<evidence type="ECO:0000313" key="3">
    <source>
        <dbReference type="EMBL" id="VVE87031.1"/>
    </source>
</evidence>
<dbReference type="InterPro" id="IPR007055">
    <property type="entry name" value="BON_dom"/>
</dbReference>
<accession>A0A5E5BLA3</accession>
<dbReference type="PROSITE" id="PS50914">
    <property type="entry name" value="BON"/>
    <property type="match status" value="1"/>
</dbReference>
<protein>
    <submittedName>
        <fullName evidence="3">Transport-associated protein</fullName>
    </submittedName>
</protein>
<evidence type="ECO:0000313" key="4">
    <source>
        <dbReference type="Proteomes" id="UP000382040"/>
    </source>
</evidence>
<keyword evidence="4" id="KW-1185">Reference proteome</keyword>
<dbReference type="EMBL" id="CABPST010000002">
    <property type="protein sequence ID" value="VVE87031.1"/>
    <property type="molecule type" value="Genomic_DNA"/>
</dbReference>
<dbReference type="AlphaFoldDB" id="A0A5E5BLA3"/>
<evidence type="ECO:0000256" key="1">
    <source>
        <dbReference type="SAM" id="MobiDB-lite"/>
    </source>
</evidence>
<feature type="compositionally biased region" description="Basic and acidic residues" evidence="1">
    <location>
        <begin position="47"/>
        <end position="57"/>
    </location>
</feature>